<dbReference type="Proteomes" id="UP000053201">
    <property type="component" value="Unassembled WGS sequence"/>
</dbReference>
<name>A0A0L0HAI1_SPIPD</name>
<dbReference type="InterPro" id="IPR037696">
    <property type="entry name" value="CCDC77"/>
</dbReference>
<sequence>MNHDVRNLPLSQDLLNYYRERLERCEHDYKEALDKIDALRIPHDDAHRVTWEAHKKAEEVASLQKALRDAELALFDEKRAFLKLLAENDELKVQELKDRKKIRYLLKIAPCPEPETTYFREKLDKRLVKISRGKEKPVEGRDKGEGIGVGNLDQRDMIIMEDEIEALKLTVTSLRTQLEEQGRAYEATVAALKRDRQTQIDEEKARREHESQRISELLEKLQKLRALCRENIRELLHTKKASHAYEKKLVEEKAALLEDLRSTGSQLAVERDKAESAERTIESRVTKKQETLVGDLRSQLGKYEKELHTAKSKCDEIERTFKKKVEYLQSRLSAITSSYTALKRRRDYEIEGFTNDILILRKQLKVLERSILKYAPLEDKELVLLNLAKETGERVGKISSELHGLKAKVYATEEEVRSLKY</sequence>
<evidence type="ECO:0000313" key="2">
    <source>
        <dbReference type="EMBL" id="KNC97914.1"/>
    </source>
</evidence>
<gene>
    <name evidence="2" type="ORF">SPPG_09420</name>
</gene>
<accession>A0A0L0HAI1</accession>
<dbReference type="RefSeq" id="XP_016605954.1">
    <property type="nucleotide sequence ID" value="XM_016757583.1"/>
</dbReference>
<protein>
    <recommendedName>
        <fullName evidence="4">Coiled-coil domain-containing protein 77</fullName>
    </recommendedName>
</protein>
<evidence type="ECO:0008006" key="4">
    <source>
        <dbReference type="Google" id="ProtNLM"/>
    </source>
</evidence>
<feature type="coiled-coil region" evidence="1">
    <location>
        <begin position="293"/>
        <end position="320"/>
    </location>
</feature>
<dbReference type="eggNOG" id="ENOG502QT8A">
    <property type="taxonomic scope" value="Eukaryota"/>
</dbReference>
<reference evidence="2 3" key="1">
    <citation type="submission" date="2009-08" db="EMBL/GenBank/DDBJ databases">
        <title>The Genome Sequence of Spizellomyces punctatus strain DAOM BR117.</title>
        <authorList>
            <consortium name="The Broad Institute Genome Sequencing Platform"/>
            <person name="Russ C."/>
            <person name="Cuomo C."/>
            <person name="Shea T."/>
            <person name="Young S.K."/>
            <person name="Zeng Q."/>
            <person name="Koehrsen M."/>
            <person name="Haas B."/>
            <person name="Borodovsky M."/>
            <person name="Guigo R."/>
            <person name="Alvarado L."/>
            <person name="Berlin A."/>
            <person name="Bochicchio J."/>
            <person name="Borenstein D."/>
            <person name="Chapman S."/>
            <person name="Chen Z."/>
            <person name="Engels R."/>
            <person name="Freedman E."/>
            <person name="Gellesch M."/>
            <person name="Goldberg J."/>
            <person name="Griggs A."/>
            <person name="Gujja S."/>
            <person name="Heiman D."/>
            <person name="Hepburn T."/>
            <person name="Howarth C."/>
            <person name="Jen D."/>
            <person name="Larson L."/>
            <person name="Lewis B."/>
            <person name="Mehta T."/>
            <person name="Park D."/>
            <person name="Pearson M."/>
            <person name="Roberts A."/>
            <person name="Saif S."/>
            <person name="Shenoy N."/>
            <person name="Sisk P."/>
            <person name="Stolte C."/>
            <person name="Sykes S."/>
            <person name="Thomson T."/>
            <person name="Walk T."/>
            <person name="White J."/>
            <person name="Yandava C."/>
            <person name="Burger G."/>
            <person name="Gray M.W."/>
            <person name="Holland P.W.H."/>
            <person name="King N."/>
            <person name="Lang F.B.F."/>
            <person name="Roger A.J."/>
            <person name="Ruiz-Trillo I."/>
            <person name="Lander E."/>
            <person name="Nusbaum C."/>
        </authorList>
    </citation>
    <scope>NUCLEOTIDE SEQUENCE [LARGE SCALE GENOMIC DNA]</scope>
    <source>
        <strain evidence="2 3">DAOM BR117</strain>
    </source>
</reference>
<dbReference type="VEuPathDB" id="FungiDB:SPPG_09420"/>
<proteinExistence type="predicted"/>
<dbReference type="STRING" id="645134.A0A0L0HAI1"/>
<evidence type="ECO:0000256" key="1">
    <source>
        <dbReference type="SAM" id="Coils"/>
    </source>
</evidence>
<feature type="coiled-coil region" evidence="1">
    <location>
        <begin position="15"/>
        <end position="73"/>
    </location>
</feature>
<dbReference type="OrthoDB" id="191169at2759"/>
<keyword evidence="3" id="KW-1185">Reference proteome</keyword>
<feature type="coiled-coil region" evidence="1">
    <location>
        <begin position="175"/>
        <end position="238"/>
    </location>
</feature>
<dbReference type="GeneID" id="27692545"/>
<evidence type="ECO:0000313" key="3">
    <source>
        <dbReference type="Proteomes" id="UP000053201"/>
    </source>
</evidence>
<dbReference type="InParanoid" id="A0A0L0HAI1"/>
<dbReference type="AlphaFoldDB" id="A0A0L0HAI1"/>
<dbReference type="OMA" id="HLSHMYR"/>
<organism evidence="2 3">
    <name type="scientific">Spizellomyces punctatus (strain DAOM BR117)</name>
    <dbReference type="NCBI Taxonomy" id="645134"/>
    <lineage>
        <taxon>Eukaryota</taxon>
        <taxon>Fungi</taxon>
        <taxon>Fungi incertae sedis</taxon>
        <taxon>Chytridiomycota</taxon>
        <taxon>Chytridiomycota incertae sedis</taxon>
        <taxon>Chytridiomycetes</taxon>
        <taxon>Spizellomycetales</taxon>
        <taxon>Spizellomycetaceae</taxon>
        <taxon>Spizellomyces</taxon>
    </lineage>
</organism>
<dbReference type="PANTHER" id="PTHR22091:SF1">
    <property type="entry name" value="COILED-COIL DOMAIN-CONTAINING PROTEIN 77"/>
    <property type="match status" value="1"/>
</dbReference>
<keyword evidence="1" id="KW-0175">Coiled coil</keyword>
<dbReference type="EMBL" id="KQ257462">
    <property type="protein sequence ID" value="KNC97914.1"/>
    <property type="molecule type" value="Genomic_DNA"/>
</dbReference>
<dbReference type="PANTHER" id="PTHR22091">
    <property type="entry name" value="COILED-COIL DOMAIN-CONTAINING PROTEIN 77"/>
    <property type="match status" value="1"/>
</dbReference>